<dbReference type="InterPro" id="IPR006143">
    <property type="entry name" value="RND_pump_MFP"/>
</dbReference>
<keyword evidence="11" id="KW-1185">Reference proteome</keyword>
<feature type="domain" description="CzcB-like alpha-helical hairpin" evidence="6">
    <location>
        <begin position="127"/>
        <end position="185"/>
    </location>
</feature>
<evidence type="ECO:0000259" key="8">
    <source>
        <dbReference type="Pfam" id="PF25973"/>
    </source>
</evidence>
<dbReference type="InterPro" id="IPR058649">
    <property type="entry name" value="CzcB_C"/>
</dbReference>
<proteinExistence type="inferred from homology"/>
<dbReference type="FunFam" id="2.40.30.170:FF:000010">
    <property type="entry name" value="Efflux RND transporter periplasmic adaptor subunit"/>
    <property type="match status" value="1"/>
</dbReference>
<dbReference type="InterPro" id="IPR058648">
    <property type="entry name" value="HH_CzcB-like"/>
</dbReference>
<evidence type="ECO:0000313" key="11">
    <source>
        <dbReference type="Proteomes" id="UP000218542"/>
    </source>
</evidence>
<evidence type="ECO:0000259" key="9">
    <source>
        <dbReference type="Pfam" id="PF25975"/>
    </source>
</evidence>
<evidence type="ECO:0000259" key="7">
    <source>
        <dbReference type="Pfam" id="PF25954"/>
    </source>
</evidence>
<organism evidence="10 11">
    <name type="scientific">Candidatus Scalindua japonica</name>
    <dbReference type="NCBI Taxonomy" id="1284222"/>
    <lineage>
        <taxon>Bacteria</taxon>
        <taxon>Pseudomonadati</taxon>
        <taxon>Planctomycetota</taxon>
        <taxon>Candidatus Brocadiia</taxon>
        <taxon>Candidatus Brocadiales</taxon>
        <taxon>Candidatus Scalinduaceae</taxon>
        <taxon>Candidatus Scalindua</taxon>
    </lineage>
</organism>
<evidence type="ECO:0000259" key="6">
    <source>
        <dbReference type="Pfam" id="PF25893"/>
    </source>
</evidence>
<evidence type="ECO:0000256" key="1">
    <source>
        <dbReference type="ARBA" id="ARBA00009477"/>
    </source>
</evidence>
<dbReference type="GO" id="GO:0030288">
    <property type="term" value="C:outer membrane-bounded periplasmic space"/>
    <property type="evidence" value="ECO:0007669"/>
    <property type="project" value="TreeGrafter"/>
</dbReference>
<dbReference type="OrthoDB" id="9806939at2"/>
<sequence length="400" mass="45338">MNMRLLRILIVILLIFFQVSCKKPGTALTDTEEHVGHGKHGDHGDHEESIEIDKERINLIGLKTQVVKKKVVYQRVNATAEIQFNANKLFHISPRVKGKVDEIFADFGDEVVEGQKLALFDSIELGEARSVYLRAKTKMDITMADYEREKGLWEKKISSEKEMFNAKGEYFLAKAEFEAAENKLHLLGLSEDDIHKTTSQLHSFEHFPLLSPYNGTVIEKHITLGQMTGPEKTLFTIANLDVLWIILDIYEKDLSTIELDQKVEVYVPAFPDDKFMGKISFINHVVEEATRTVKVRVEIDNSKRMLKPGMFATAKIVTGKPEKILTVPLSALQRLEGKNVVFVEKRYGVFESYTVKTGKEFGSDIEVLHGLKEGEKVVTEGSFYLKSELLQDTLGEGHAH</sequence>
<dbReference type="SUPFAM" id="SSF111369">
    <property type="entry name" value="HlyD-like secretion proteins"/>
    <property type="match status" value="1"/>
</dbReference>
<dbReference type="Pfam" id="PF25975">
    <property type="entry name" value="CzcB_C"/>
    <property type="match status" value="1"/>
</dbReference>
<feature type="domain" description="CusB-like beta-barrel" evidence="7">
    <location>
        <begin position="243"/>
        <end position="317"/>
    </location>
</feature>
<evidence type="ECO:0000313" key="10">
    <source>
        <dbReference type="EMBL" id="GAX61653.1"/>
    </source>
</evidence>
<dbReference type="Gene3D" id="1.10.287.470">
    <property type="entry name" value="Helix hairpin bin"/>
    <property type="match status" value="1"/>
</dbReference>
<accession>A0A286U0H8</accession>
<dbReference type="FunFam" id="2.40.420.20:FF:000006">
    <property type="entry name" value="RND family efflux transporter MFP subunit"/>
    <property type="match status" value="1"/>
</dbReference>
<keyword evidence="4" id="KW-0105">Cadmium resistance</keyword>
<dbReference type="PANTHER" id="PTHR30097:SF4">
    <property type="entry name" value="SLR6042 PROTEIN"/>
    <property type="match status" value="1"/>
</dbReference>
<dbReference type="InterPro" id="IPR058647">
    <property type="entry name" value="BSH_CzcB-like"/>
</dbReference>
<dbReference type="PANTHER" id="PTHR30097">
    <property type="entry name" value="CATION EFFLUX SYSTEM PROTEIN CUSB"/>
    <property type="match status" value="1"/>
</dbReference>
<protein>
    <submittedName>
        <fullName evidence="10">Efflux transporter, RND family, MFP subunit</fullName>
    </submittedName>
</protein>
<gene>
    <name evidence="10" type="ORF">SCALIN_C27_0047</name>
</gene>
<evidence type="ECO:0000256" key="5">
    <source>
        <dbReference type="ARBA" id="ARBA00058766"/>
    </source>
</evidence>
<keyword evidence="2" id="KW-0813">Transport</keyword>
<dbReference type="Proteomes" id="UP000218542">
    <property type="component" value="Unassembled WGS sequence"/>
</dbReference>
<dbReference type="Pfam" id="PF25973">
    <property type="entry name" value="BSH_CzcB"/>
    <property type="match status" value="1"/>
</dbReference>
<dbReference type="GO" id="GO:0022857">
    <property type="term" value="F:transmembrane transporter activity"/>
    <property type="evidence" value="ECO:0007669"/>
    <property type="project" value="InterPro"/>
</dbReference>
<feature type="domain" description="CzcB-like C-terminal circularly permuted SH3-like" evidence="9">
    <location>
        <begin position="325"/>
        <end position="386"/>
    </location>
</feature>
<comment type="function">
    <text evidence="5">CzcA and CzcB together would act in zinc efflux nearly as effectively as the complete czc efflux system (CzcABC). The CzcB protein is thought to funnel zinc cations to the CzcA transport protein.</text>
</comment>
<dbReference type="GO" id="GO:0015679">
    <property type="term" value="P:plasma membrane copper ion transport"/>
    <property type="evidence" value="ECO:0007669"/>
    <property type="project" value="TreeGrafter"/>
</dbReference>
<evidence type="ECO:0000256" key="2">
    <source>
        <dbReference type="ARBA" id="ARBA00022448"/>
    </source>
</evidence>
<dbReference type="Pfam" id="PF25954">
    <property type="entry name" value="Beta-barrel_RND_2"/>
    <property type="match status" value="1"/>
</dbReference>
<keyword evidence="3" id="KW-0862">Zinc</keyword>
<dbReference type="AlphaFoldDB" id="A0A286U0H8"/>
<dbReference type="EMBL" id="BAOS01000027">
    <property type="protein sequence ID" value="GAX61653.1"/>
    <property type="molecule type" value="Genomic_DNA"/>
</dbReference>
<dbReference type="Pfam" id="PF25893">
    <property type="entry name" value="HH_CzcB"/>
    <property type="match status" value="1"/>
</dbReference>
<feature type="domain" description="CzcB-like barrel-sandwich hybrid" evidence="8">
    <location>
        <begin position="89"/>
        <end position="239"/>
    </location>
</feature>
<dbReference type="NCBIfam" id="TIGR01730">
    <property type="entry name" value="RND_mfp"/>
    <property type="match status" value="1"/>
</dbReference>
<comment type="caution">
    <text evidence="10">The sequence shown here is derived from an EMBL/GenBank/DDBJ whole genome shotgun (WGS) entry which is preliminary data.</text>
</comment>
<dbReference type="Gene3D" id="2.40.30.170">
    <property type="match status" value="1"/>
</dbReference>
<reference evidence="10 11" key="1">
    <citation type="journal article" date="2017" name="Environ. Microbiol. Rep.">
        <title>Genetic diversity of marine anaerobic ammonium-oxidizing bacteria as revealed by genomic and proteomic analyses of 'Candidatus Scalindua japonica'.</title>
        <authorList>
            <person name="Oshiki M."/>
            <person name="Mizuto K."/>
            <person name="Kimura Z."/>
            <person name="Kindaichi T."/>
            <person name="Satoh H."/>
            <person name="Okabe S."/>
        </authorList>
    </citation>
    <scope>NUCLEOTIDE SEQUENCE [LARGE SCALE GENOMIC DNA]</scope>
    <source>
        <strain evidence="11">husup-a2</strain>
    </source>
</reference>
<dbReference type="InterPro" id="IPR058792">
    <property type="entry name" value="Beta-barrel_RND_2"/>
</dbReference>
<name>A0A286U0H8_9BACT</name>
<dbReference type="GO" id="GO:0046686">
    <property type="term" value="P:response to cadmium ion"/>
    <property type="evidence" value="ECO:0007669"/>
    <property type="project" value="UniProtKB-KW"/>
</dbReference>
<comment type="similarity">
    <text evidence="1">Belongs to the membrane fusion protein (MFP) (TC 8.A.1) family.</text>
</comment>
<dbReference type="Gene3D" id="2.40.420.20">
    <property type="match status" value="1"/>
</dbReference>
<dbReference type="GO" id="GO:0060003">
    <property type="term" value="P:copper ion export"/>
    <property type="evidence" value="ECO:0007669"/>
    <property type="project" value="TreeGrafter"/>
</dbReference>
<evidence type="ECO:0000256" key="4">
    <source>
        <dbReference type="ARBA" id="ARBA00043263"/>
    </source>
</evidence>
<dbReference type="GO" id="GO:0046914">
    <property type="term" value="F:transition metal ion binding"/>
    <property type="evidence" value="ECO:0007669"/>
    <property type="project" value="TreeGrafter"/>
</dbReference>
<dbReference type="GO" id="GO:0016020">
    <property type="term" value="C:membrane"/>
    <property type="evidence" value="ECO:0007669"/>
    <property type="project" value="InterPro"/>
</dbReference>
<dbReference type="InterPro" id="IPR051909">
    <property type="entry name" value="MFP_Cation_Efflux"/>
</dbReference>
<evidence type="ECO:0000256" key="3">
    <source>
        <dbReference type="ARBA" id="ARBA00022833"/>
    </source>
</evidence>